<dbReference type="InterPro" id="IPR013767">
    <property type="entry name" value="PAS_fold"/>
</dbReference>
<evidence type="ECO:0000259" key="13">
    <source>
        <dbReference type="PROSITE" id="PS50109"/>
    </source>
</evidence>
<dbReference type="SMART" id="SM00387">
    <property type="entry name" value="HATPase_c"/>
    <property type="match status" value="1"/>
</dbReference>
<organism evidence="16 17">
    <name type="scientific">Pelagibius litoralis</name>
    <dbReference type="NCBI Taxonomy" id="374515"/>
    <lineage>
        <taxon>Bacteria</taxon>
        <taxon>Pseudomonadati</taxon>
        <taxon>Pseudomonadota</taxon>
        <taxon>Alphaproteobacteria</taxon>
        <taxon>Rhodospirillales</taxon>
        <taxon>Rhodovibrionaceae</taxon>
        <taxon>Pelagibius</taxon>
    </lineage>
</organism>
<dbReference type="GO" id="GO:0016020">
    <property type="term" value="C:membrane"/>
    <property type="evidence" value="ECO:0007669"/>
    <property type="project" value="UniProtKB-SubCell"/>
</dbReference>
<dbReference type="GO" id="GO:0030295">
    <property type="term" value="F:protein kinase activator activity"/>
    <property type="evidence" value="ECO:0007669"/>
    <property type="project" value="TreeGrafter"/>
</dbReference>
<dbReference type="InterPro" id="IPR036890">
    <property type="entry name" value="HATPase_C_sf"/>
</dbReference>
<keyword evidence="12" id="KW-0472">Membrane</keyword>
<dbReference type="InterPro" id="IPR035965">
    <property type="entry name" value="PAS-like_dom_sf"/>
</dbReference>
<keyword evidence="11" id="KW-0902">Two-component regulatory system</keyword>
<dbReference type="AlphaFoldDB" id="A0A967EWM8"/>
<feature type="domain" description="PAS" evidence="14">
    <location>
        <begin position="3"/>
        <end position="81"/>
    </location>
</feature>
<dbReference type="InterPro" id="IPR004358">
    <property type="entry name" value="Sig_transdc_His_kin-like_C"/>
</dbReference>
<dbReference type="SMART" id="SM00388">
    <property type="entry name" value="HisKA"/>
    <property type="match status" value="1"/>
</dbReference>
<evidence type="ECO:0000256" key="10">
    <source>
        <dbReference type="ARBA" id="ARBA00022989"/>
    </source>
</evidence>
<evidence type="ECO:0000313" key="16">
    <source>
        <dbReference type="EMBL" id="NIA67473.1"/>
    </source>
</evidence>
<dbReference type="PANTHER" id="PTHR42878">
    <property type="entry name" value="TWO-COMPONENT HISTIDINE KINASE"/>
    <property type="match status" value="1"/>
</dbReference>
<comment type="caution">
    <text evidence="16">The sequence shown here is derived from an EMBL/GenBank/DDBJ whole genome shotgun (WGS) entry which is preliminary data.</text>
</comment>
<dbReference type="PANTHER" id="PTHR42878:SF7">
    <property type="entry name" value="SENSOR HISTIDINE KINASE GLRK"/>
    <property type="match status" value="1"/>
</dbReference>
<keyword evidence="5" id="KW-0808">Transferase</keyword>
<evidence type="ECO:0000256" key="4">
    <source>
        <dbReference type="ARBA" id="ARBA00022553"/>
    </source>
</evidence>
<dbReference type="CDD" id="cd00130">
    <property type="entry name" value="PAS"/>
    <property type="match status" value="2"/>
</dbReference>
<dbReference type="EMBL" id="JAAQPH010000002">
    <property type="protein sequence ID" value="NIA67473.1"/>
    <property type="molecule type" value="Genomic_DNA"/>
</dbReference>
<keyword evidence="10" id="KW-1133">Transmembrane helix</keyword>
<dbReference type="PRINTS" id="PR00344">
    <property type="entry name" value="BCTRLSENSOR"/>
</dbReference>
<reference evidence="16" key="1">
    <citation type="submission" date="2020-03" db="EMBL/GenBank/DDBJ databases">
        <title>Genome of Pelagibius litoralis DSM 21314T.</title>
        <authorList>
            <person name="Wang G."/>
        </authorList>
    </citation>
    <scope>NUCLEOTIDE SEQUENCE</scope>
    <source>
        <strain evidence="16">DSM 21314</strain>
    </source>
</reference>
<dbReference type="Gene3D" id="1.10.287.130">
    <property type="match status" value="1"/>
</dbReference>
<dbReference type="PROSITE" id="PS50113">
    <property type="entry name" value="PAC"/>
    <property type="match status" value="1"/>
</dbReference>
<comment type="catalytic activity">
    <reaction evidence="1">
        <text>ATP + protein L-histidine = ADP + protein N-phospho-L-histidine.</text>
        <dbReference type="EC" id="2.7.13.3"/>
    </reaction>
</comment>
<evidence type="ECO:0000259" key="15">
    <source>
        <dbReference type="PROSITE" id="PS50113"/>
    </source>
</evidence>
<dbReference type="GO" id="GO:0000155">
    <property type="term" value="F:phosphorelay sensor kinase activity"/>
    <property type="evidence" value="ECO:0007669"/>
    <property type="project" value="InterPro"/>
</dbReference>
<evidence type="ECO:0000256" key="11">
    <source>
        <dbReference type="ARBA" id="ARBA00023012"/>
    </source>
</evidence>
<dbReference type="GO" id="GO:0007234">
    <property type="term" value="P:osmosensory signaling via phosphorelay pathway"/>
    <property type="evidence" value="ECO:0007669"/>
    <property type="project" value="TreeGrafter"/>
</dbReference>
<dbReference type="Gene3D" id="3.30.450.20">
    <property type="entry name" value="PAS domain"/>
    <property type="match status" value="2"/>
</dbReference>
<evidence type="ECO:0000256" key="2">
    <source>
        <dbReference type="ARBA" id="ARBA00004141"/>
    </source>
</evidence>
<dbReference type="InterPro" id="IPR003661">
    <property type="entry name" value="HisK_dim/P_dom"/>
</dbReference>
<gene>
    <name evidence="16" type="ORF">HBA54_02605</name>
</gene>
<dbReference type="GO" id="GO:0006355">
    <property type="term" value="P:regulation of DNA-templated transcription"/>
    <property type="evidence" value="ECO:0007669"/>
    <property type="project" value="InterPro"/>
</dbReference>
<sequence length="498" mass="55475">MKVREEYQIALEISPTPLMMVSRDGRIVLSNKRLNALFGYGEGELRNQLVDVLVPSEIKDFHPELREAFFEVPTNRSMGTGRDLFGARKDGEMIPVEIGLDPVEQDGEALVMVSVLDIRARKQGEAKIRQAIDAASSAMVMIDENGKIELVNELTQILFGYAPGELIGESIEKLVPERYRRKHTVYRMSYQNSRDRRSMGVGRNLFGLSKHGSEFPVEIGLNPIDGQEGGLVMATIIDISQRKQHEERIQQTNEELLRLNTELSEFAYSASHDLKAPLSSISGILQFCESDLEAGNFDEVRENLGRVRQLASRLAGRIEDMLALARTDNVDDGWQDLDLADSVAEIWQVLRTKMSSAIELTTAFGHTDPIRTVPARFSIVLENILSNAIKYRDQSKPNSTVHIETWDDDGVLKISVRDNGIGIPAEHHADIFKLFKRVANTDEPGSGLGLALVQKNVLRLKGEIIVQSTGDGTTFTIALPQVREETRVGGVESRVEIA</sequence>
<dbReference type="InterPro" id="IPR003594">
    <property type="entry name" value="HATPase_dom"/>
</dbReference>
<keyword evidence="9" id="KW-0067">ATP-binding</keyword>
<dbReference type="SMART" id="SM00091">
    <property type="entry name" value="PAS"/>
    <property type="match status" value="2"/>
</dbReference>
<evidence type="ECO:0000256" key="7">
    <source>
        <dbReference type="ARBA" id="ARBA00022741"/>
    </source>
</evidence>
<dbReference type="GO" id="GO:0000156">
    <property type="term" value="F:phosphorelay response regulator activity"/>
    <property type="evidence" value="ECO:0007669"/>
    <property type="project" value="TreeGrafter"/>
</dbReference>
<dbReference type="Pfam" id="PF02518">
    <property type="entry name" value="HATPase_c"/>
    <property type="match status" value="1"/>
</dbReference>
<dbReference type="InterPro" id="IPR000014">
    <property type="entry name" value="PAS"/>
</dbReference>
<dbReference type="SUPFAM" id="SSF55874">
    <property type="entry name" value="ATPase domain of HSP90 chaperone/DNA topoisomerase II/histidine kinase"/>
    <property type="match status" value="1"/>
</dbReference>
<dbReference type="CDD" id="cd00082">
    <property type="entry name" value="HisKA"/>
    <property type="match status" value="1"/>
</dbReference>
<keyword evidence="8" id="KW-0418">Kinase</keyword>
<dbReference type="InterPro" id="IPR036097">
    <property type="entry name" value="HisK_dim/P_sf"/>
</dbReference>
<dbReference type="InterPro" id="IPR050351">
    <property type="entry name" value="BphY/WalK/GraS-like"/>
</dbReference>
<dbReference type="RefSeq" id="WP_167221079.1">
    <property type="nucleotide sequence ID" value="NZ_JAAQPH010000002.1"/>
</dbReference>
<evidence type="ECO:0000256" key="12">
    <source>
        <dbReference type="ARBA" id="ARBA00023136"/>
    </source>
</evidence>
<feature type="domain" description="PAS" evidence="14">
    <location>
        <begin position="124"/>
        <end position="193"/>
    </location>
</feature>
<feature type="domain" description="PAC" evidence="15">
    <location>
        <begin position="199"/>
        <end position="251"/>
    </location>
</feature>
<evidence type="ECO:0000256" key="6">
    <source>
        <dbReference type="ARBA" id="ARBA00022692"/>
    </source>
</evidence>
<dbReference type="CDD" id="cd00075">
    <property type="entry name" value="HATPase"/>
    <property type="match status" value="1"/>
</dbReference>
<dbReference type="InterPro" id="IPR005467">
    <property type="entry name" value="His_kinase_dom"/>
</dbReference>
<dbReference type="PROSITE" id="PS50109">
    <property type="entry name" value="HIS_KIN"/>
    <property type="match status" value="1"/>
</dbReference>
<evidence type="ECO:0000256" key="3">
    <source>
        <dbReference type="ARBA" id="ARBA00012438"/>
    </source>
</evidence>
<dbReference type="EC" id="2.7.13.3" evidence="3"/>
<evidence type="ECO:0000313" key="17">
    <source>
        <dbReference type="Proteomes" id="UP000761264"/>
    </source>
</evidence>
<dbReference type="SUPFAM" id="SSF55785">
    <property type="entry name" value="PYP-like sensor domain (PAS domain)"/>
    <property type="match status" value="2"/>
</dbReference>
<keyword evidence="4" id="KW-0597">Phosphoprotein</keyword>
<feature type="domain" description="Histidine kinase" evidence="13">
    <location>
        <begin position="269"/>
        <end position="483"/>
    </location>
</feature>
<name>A0A967EWM8_9PROT</name>
<comment type="subcellular location">
    <subcellularLocation>
        <location evidence="2">Membrane</location>
        <topology evidence="2">Multi-pass membrane protein</topology>
    </subcellularLocation>
</comment>
<keyword evidence="7" id="KW-0547">Nucleotide-binding</keyword>
<evidence type="ECO:0000256" key="5">
    <source>
        <dbReference type="ARBA" id="ARBA00022679"/>
    </source>
</evidence>
<proteinExistence type="predicted"/>
<evidence type="ECO:0000256" key="8">
    <source>
        <dbReference type="ARBA" id="ARBA00022777"/>
    </source>
</evidence>
<keyword evidence="17" id="KW-1185">Reference proteome</keyword>
<keyword evidence="6" id="KW-0812">Transmembrane</keyword>
<protein>
    <recommendedName>
        <fullName evidence="3">histidine kinase</fullName>
        <ecNumber evidence="3">2.7.13.3</ecNumber>
    </recommendedName>
</protein>
<dbReference type="Pfam" id="PF13426">
    <property type="entry name" value="PAS_9"/>
    <property type="match status" value="1"/>
</dbReference>
<accession>A0A967EWM8</accession>
<dbReference type="SUPFAM" id="SSF47384">
    <property type="entry name" value="Homodimeric domain of signal transducing histidine kinase"/>
    <property type="match status" value="1"/>
</dbReference>
<dbReference type="Pfam" id="PF00989">
    <property type="entry name" value="PAS"/>
    <property type="match status" value="1"/>
</dbReference>
<evidence type="ECO:0000259" key="14">
    <source>
        <dbReference type="PROSITE" id="PS50112"/>
    </source>
</evidence>
<evidence type="ECO:0000256" key="1">
    <source>
        <dbReference type="ARBA" id="ARBA00000085"/>
    </source>
</evidence>
<dbReference type="Pfam" id="PF00512">
    <property type="entry name" value="HisKA"/>
    <property type="match status" value="1"/>
</dbReference>
<dbReference type="NCBIfam" id="TIGR00229">
    <property type="entry name" value="sensory_box"/>
    <property type="match status" value="2"/>
</dbReference>
<dbReference type="Gene3D" id="3.30.565.10">
    <property type="entry name" value="Histidine kinase-like ATPase, C-terminal domain"/>
    <property type="match status" value="1"/>
</dbReference>
<dbReference type="Proteomes" id="UP000761264">
    <property type="component" value="Unassembled WGS sequence"/>
</dbReference>
<dbReference type="InterPro" id="IPR000700">
    <property type="entry name" value="PAS-assoc_C"/>
</dbReference>
<evidence type="ECO:0000256" key="9">
    <source>
        <dbReference type="ARBA" id="ARBA00022840"/>
    </source>
</evidence>
<dbReference type="PROSITE" id="PS50112">
    <property type="entry name" value="PAS"/>
    <property type="match status" value="2"/>
</dbReference>
<dbReference type="GO" id="GO:0005524">
    <property type="term" value="F:ATP binding"/>
    <property type="evidence" value="ECO:0007669"/>
    <property type="project" value="UniProtKB-KW"/>
</dbReference>